<dbReference type="PANTHER" id="PTHR30061">
    <property type="entry name" value="MALTOSE-BINDING PERIPLASMIC PROTEIN"/>
    <property type="match status" value="1"/>
</dbReference>
<dbReference type="Pfam" id="PF13416">
    <property type="entry name" value="SBP_bac_8"/>
    <property type="match status" value="1"/>
</dbReference>
<organism evidence="7 8">
    <name type="scientific">Cohnella xylanilytica</name>
    <dbReference type="NCBI Taxonomy" id="557555"/>
    <lineage>
        <taxon>Bacteria</taxon>
        <taxon>Bacillati</taxon>
        <taxon>Bacillota</taxon>
        <taxon>Bacilli</taxon>
        <taxon>Bacillales</taxon>
        <taxon>Paenibacillaceae</taxon>
        <taxon>Cohnella</taxon>
    </lineage>
</organism>
<keyword evidence="5" id="KW-1003">Cell membrane</keyword>
<evidence type="ECO:0000256" key="5">
    <source>
        <dbReference type="RuleBase" id="RU365005"/>
    </source>
</evidence>
<sequence>MSNPMKKVAIPLGVVLAGSLALTACGGGGDNEKNGGASPSAQSESPSASATASPSPSASSSASASPSAESGMPEKPAELTIWPDDNADKLDVIKGIAEKYTAKTGIKINIKPVAMNDQPDVLSLDGPAGKGPDLFYQPGIGALVVKGLVQPLKTNEDVLQTFTPESLNALSQDGTLYGLPLVTETYALFYNKKLVPQAPATMADLEKIMQEQTDAKKQKYGFLFEATNFYYAWSLMGGNGGYIFKPSDDGKFDVKDIGLNKEGAVTGGKLIQSWIQKGYIPKDVNGDIVGGLFTQGQVGAVINGPWAIQDYKKQLGEDVAVAPLPTLDNGNHPTSFIGVKGWMLSKFSKNPEWASDFAAFLTNEESALDYFKQTGEVPPVKSVLNNTELTNDPLVSGFSQQIQYGIPFPTVPELDHVWDPMANALKFIAGGNDVQASLDDAVKQVQDKMKMAGAK</sequence>
<feature type="chain" id="PRO_5039751774" description="Maltodextrin-binding protein" evidence="5">
    <location>
        <begin position="27"/>
        <end position="455"/>
    </location>
</feature>
<dbReference type="GO" id="GO:0015144">
    <property type="term" value="F:carbohydrate transmembrane transporter activity"/>
    <property type="evidence" value="ECO:0007669"/>
    <property type="project" value="InterPro"/>
</dbReference>
<feature type="region of interest" description="Disordered" evidence="6">
    <location>
        <begin position="25"/>
        <end position="83"/>
    </location>
</feature>
<gene>
    <name evidence="7" type="ORF">H7B90_21060</name>
</gene>
<dbReference type="GO" id="GO:1901982">
    <property type="term" value="F:maltose binding"/>
    <property type="evidence" value="ECO:0007669"/>
    <property type="project" value="TreeGrafter"/>
</dbReference>
<dbReference type="GO" id="GO:0055052">
    <property type="term" value="C:ATP-binding cassette (ABC) transporter complex, substrate-binding subunit-containing"/>
    <property type="evidence" value="ECO:0007669"/>
    <property type="project" value="TreeGrafter"/>
</dbReference>
<evidence type="ECO:0000313" key="8">
    <source>
        <dbReference type="Proteomes" id="UP000553776"/>
    </source>
</evidence>
<evidence type="ECO:0000256" key="2">
    <source>
        <dbReference type="ARBA" id="ARBA00022448"/>
    </source>
</evidence>
<name>A0A841U6I6_9BACL</name>
<dbReference type="InterPro" id="IPR006060">
    <property type="entry name" value="Maltose/Cyclodextrin-bd"/>
</dbReference>
<proteinExistence type="inferred from homology"/>
<dbReference type="RefSeq" id="WP_185137876.1">
    <property type="nucleotide sequence ID" value="NZ_JACJVR010000080.1"/>
</dbReference>
<keyword evidence="8" id="KW-1185">Reference proteome</keyword>
<feature type="signal peptide" evidence="5">
    <location>
        <begin position="1"/>
        <end position="26"/>
    </location>
</feature>
<dbReference type="GO" id="GO:0015768">
    <property type="term" value="P:maltose transport"/>
    <property type="evidence" value="ECO:0007669"/>
    <property type="project" value="TreeGrafter"/>
</dbReference>
<feature type="compositionally biased region" description="Low complexity" evidence="6">
    <location>
        <begin position="34"/>
        <end position="70"/>
    </location>
</feature>
<dbReference type="PROSITE" id="PS51257">
    <property type="entry name" value="PROKAR_LIPOPROTEIN"/>
    <property type="match status" value="1"/>
</dbReference>
<keyword evidence="4 5" id="KW-0732">Signal</keyword>
<comment type="similarity">
    <text evidence="1 5">Belongs to the bacterial solute-binding protein 1 family.</text>
</comment>
<evidence type="ECO:0000256" key="4">
    <source>
        <dbReference type="ARBA" id="ARBA00022729"/>
    </source>
</evidence>
<comment type="subcellular location">
    <subcellularLocation>
        <location evidence="5">Cell membrane</location>
        <topology evidence="5">Lipid-anchor</topology>
    </subcellularLocation>
</comment>
<dbReference type="GO" id="GO:0042956">
    <property type="term" value="P:maltodextrin transmembrane transport"/>
    <property type="evidence" value="ECO:0007669"/>
    <property type="project" value="TreeGrafter"/>
</dbReference>
<dbReference type="EMBL" id="JACJVR010000080">
    <property type="protein sequence ID" value="MBB6693893.1"/>
    <property type="molecule type" value="Genomic_DNA"/>
</dbReference>
<keyword evidence="2 5" id="KW-0813">Transport</keyword>
<dbReference type="Proteomes" id="UP000553776">
    <property type="component" value="Unassembled WGS sequence"/>
</dbReference>
<protein>
    <recommendedName>
        <fullName evidence="5">Maltodextrin-binding protein</fullName>
    </recommendedName>
</protein>
<comment type="caution">
    <text evidence="7">The sequence shown here is derived from an EMBL/GenBank/DDBJ whole genome shotgun (WGS) entry which is preliminary data.</text>
</comment>
<dbReference type="SUPFAM" id="SSF53850">
    <property type="entry name" value="Periplasmic binding protein-like II"/>
    <property type="match status" value="1"/>
</dbReference>
<keyword evidence="3 5" id="KW-0762">Sugar transport</keyword>
<dbReference type="PRINTS" id="PR00181">
    <property type="entry name" value="MALTOSEBP"/>
</dbReference>
<dbReference type="Gene3D" id="3.40.190.10">
    <property type="entry name" value="Periplasmic binding protein-like II"/>
    <property type="match status" value="2"/>
</dbReference>
<evidence type="ECO:0000313" key="7">
    <source>
        <dbReference type="EMBL" id="MBB6693893.1"/>
    </source>
</evidence>
<reference evidence="7 8" key="1">
    <citation type="submission" date="2020-08" db="EMBL/GenBank/DDBJ databases">
        <title>Cohnella phylogeny.</title>
        <authorList>
            <person name="Dunlap C."/>
        </authorList>
    </citation>
    <scope>NUCLEOTIDE SEQUENCE [LARGE SCALE GENOMIC DNA]</scope>
    <source>
        <strain evidence="7 8">DSM 25239</strain>
    </source>
</reference>
<evidence type="ECO:0000256" key="1">
    <source>
        <dbReference type="ARBA" id="ARBA00008520"/>
    </source>
</evidence>
<dbReference type="PANTHER" id="PTHR30061:SF50">
    <property type="entry name" value="MALTOSE_MALTODEXTRIN-BINDING PERIPLASMIC PROTEIN"/>
    <property type="match status" value="1"/>
</dbReference>
<keyword evidence="5" id="KW-0449">Lipoprotein</keyword>
<evidence type="ECO:0000256" key="6">
    <source>
        <dbReference type="SAM" id="MobiDB-lite"/>
    </source>
</evidence>
<dbReference type="AlphaFoldDB" id="A0A841U6I6"/>
<evidence type="ECO:0000256" key="3">
    <source>
        <dbReference type="ARBA" id="ARBA00022597"/>
    </source>
</evidence>
<keyword evidence="5" id="KW-0472">Membrane</keyword>
<accession>A0A841U6I6</accession>
<dbReference type="InterPro" id="IPR006059">
    <property type="entry name" value="SBP"/>
</dbReference>